<dbReference type="GO" id="GO:0006511">
    <property type="term" value="P:ubiquitin-dependent protein catabolic process"/>
    <property type="evidence" value="ECO:0007669"/>
    <property type="project" value="InterPro"/>
</dbReference>
<feature type="compositionally biased region" description="Polar residues" evidence="7">
    <location>
        <begin position="703"/>
        <end position="716"/>
    </location>
</feature>
<evidence type="ECO:0000259" key="8">
    <source>
        <dbReference type="PROSITE" id="PS00388"/>
    </source>
</evidence>
<sequence>MNKNPFVPQPSYQPPLPPGPPPPQPTQPDYAAYWAAAGQQPQLPQPPSVGTFNQQWTPPQPPRPPAEQSALYANYGYGTQQSHWRTQQHQQQQQQQQQQPQHFQPMPAQSHPPAQPGYNPYQPTAGYAPYVPQAQPMASFGQPQGQQFFPHPPPQHHPLPPQAPMQMQQMQQARPMHHTPPQHMPPAKRPRFDGPNQNHRPPPPQQFQPPAGPMQAGMFSGPARGGAGGNHVPFGGGGRGGPGGGRGVGVGARGGRGTSFTGNRGGGPSGRGGRGGASFSGGSGGMVGGRGGGGSGGPMRGHAPRGNFGNKDYHHRRGGGSFTGSGSFQHSSGSFRGRSHNHPNSGRGRNEGGSSTFGARDGVSNSSFSSGKKDENRRTLTDFKIIGLEIRDLAWTWGVIPSSPIETDPEEVSVATDNSSHGIIKAEDAEEDSVKPVLTGESDATAGSSPVAVVSAPDASVAARVISDPGPPPSRMRIYFHTPVTAVDAHPIPHNGSFSLDSVPSDSRKGKRKKVESDDGDYEEGRGPPPPPGLHDDRSSVAPSVAASVAETTSEADWLMAAITEEGDGGSHGPDGHDDEHLVDGAMDGGVETDVDGELICSESHFTPPTNDIDSFEIHDEAHAEPDVSEGLPPSSFDVVDGAMLHTNGHEGAPLEAPGDFVSGSDTSNASLSTLVSSATGDPPVSSSEAAEPVVTVPPTPPSGSIEQHGSATDRANTPVLESQAVLGDRSLTPLSSTATLLSIDNPTANSLAGETTLVLSEKTRDGEQYHDHEPTQIDEPPPSLTASVTSTTNGDVSQPVKSETKGTKVPAANRLSISYEGSNRRMVFDAEIVETLTLFRREARAEVRINLISDGDTGLKGIFLETLSDVTKSYHPIESTSDSNGFPPFSQVSTPTAITLIVHLDTARPLSEPKWSKTGDIPEWLKSLFGRMFWFAGDTAESWERKIIVSDPDPPPTLATVLEGWSVSSGAGTLTERQRFLKTHLTEIDNILEILLRLVRGNQTAIVASQLGTGTTGPLLSALSPGSFHGAQQTPVSLAVLAMYRMTVEYASKAVGDKGKADVEERIGEIIRLGTIPRVRHSHTGHNLERVSAPVSLHSRPRNIMFRNTYDSDNTVFSPQGRLHQVEYALEAVKQGSAAVGLRSKTHAILLALKAGPRSTGELASYQQKMFRIDDHVGIAIAGLTSDARVLSNFMRQQAMSSKMIFNRPVPVNRLVSSIADKAQVNTQEYGRRPYGVGFLVIGEDQSGPHLYEFSPSGNSYEYYAMSIGARSQSAKTYLEKHYKTFDDCSLEDLIRHGLHALRETLQQDKELNIKNTSIGIIGPASAHETGVPPSGPFRILDGEKVEAFLESMVPKEPEAAAPASAAAAAPAATDEDVQMEG</sequence>
<dbReference type="SMART" id="SM00948">
    <property type="entry name" value="Proteasome_A_N"/>
    <property type="match status" value="1"/>
</dbReference>
<keyword evidence="4 6" id="KW-0647">Proteasome</keyword>
<feature type="region of interest" description="Disordered" evidence="7">
    <location>
        <begin position="764"/>
        <end position="807"/>
    </location>
</feature>
<protein>
    <recommendedName>
        <fullName evidence="8">Proteasome alpha-type subunits domain-containing protein</fullName>
    </recommendedName>
</protein>
<evidence type="ECO:0000256" key="7">
    <source>
        <dbReference type="SAM" id="MobiDB-lite"/>
    </source>
</evidence>
<dbReference type="Proteomes" id="UP001219525">
    <property type="component" value="Unassembled WGS sequence"/>
</dbReference>
<dbReference type="InterPro" id="IPR029055">
    <property type="entry name" value="Ntn_hydrolases_N"/>
</dbReference>
<dbReference type="InterPro" id="IPR023332">
    <property type="entry name" value="Proteasome_alpha-type"/>
</dbReference>
<feature type="compositionally biased region" description="Low complexity" evidence="7">
    <location>
        <begin position="1361"/>
        <end position="1374"/>
    </location>
</feature>
<evidence type="ECO:0000256" key="6">
    <source>
        <dbReference type="PROSITE-ProRule" id="PRU00808"/>
    </source>
</evidence>
<evidence type="ECO:0000256" key="1">
    <source>
        <dbReference type="ARBA" id="ARBA00004123"/>
    </source>
</evidence>
<dbReference type="CDD" id="cd03749">
    <property type="entry name" value="proteasome_alpha_type_1"/>
    <property type="match status" value="1"/>
</dbReference>
<evidence type="ECO:0000256" key="5">
    <source>
        <dbReference type="ARBA" id="ARBA00023242"/>
    </source>
</evidence>
<feature type="domain" description="Proteasome alpha-type subunits" evidence="8">
    <location>
        <begin position="1111"/>
        <end position="1133"/>
    </location>
</feature>
<keyword evidence="3" id="KW-0963">Cytoplasm</keyword>
<feature type="compositionally biased region" description="Polar residues" evidence="7">
    <location>
        <begin position="664"/>
        <end position="689"/>
    </location>
</feature>
<evidence type="ECO:0000256" key="2">
    <source>
        <dbReference type="ARBA" id="ARBA00004496"/>
    </source>
</evidence>
<comment type="similarity">
    <text evidence="6">Belongs to the peptidase T1A family.</text>
</comment>
<evidence type="ECO:0000256" key="3">
    <source>
        <dbReference type="ARBA" id="ARBA00022490"/>
    </source>
</evidence>
<reference evidence="9" key="1">
    <citation type="submission" date="2023-03" db="EMBL/GenBank/DDBJ databases">
        <title>Massive genome expansion in bonnet fungi (Mycena s.s.) driven by repeated elements and novel gene families across ecological guilds.</title>
        <authorList>
            <consortium name="Lawrence Berkeley National Laboratory"/>
            <person name="Harder C.B."/>
            <person name="Miyauchi S."/>
            <person name="Viragh M."/>
            <person name="Kuo A."/>
            <person name="Thoen E."/>
            <person name="Andreopoulos B."/>
            <person name="Lu D."/>
            <person name="Skrede I."/>
            <person name="Drula E."/>
            <person name="Henrissat B."/>
            <person name="Morin E."/>
            <person name="Kohler A."/>
            <person name="Barry K."/>
            <person name="LaButti K."/>
            <person name="Morin E."/>
            <person name="Salamov A."/>
            <person name="Lipzen A."/>
            <person name="Mereny Z."/>
            <person name="Hegedus B."/>
            <person name="Baldrian P."/>
            <person name="Stursova M."/>
            <person name="Weitz H."/>
            <person name="Taylor A."/>
            <person name="Grigoriev I.V."/>
            <person name="Nagy L.G."/>
            <person name="Martin F."/>
            <person name="Kauserud H."/>
        </authorList>
    </citation>
    <scope>NUCLEOTIDE SEQUENCE</scope>
    <source>
        <strain evidence="9">9144</strain>
    </source>
</reference>
<keyword evidence="5" id="KW-0539">Nucleus</keyword>
<feature type="compositionally biased region" description="Polar residues" evidence="7">
    <location>
        <begin position="496"/>
        <end position="505"/>
    </location>
</feature>
<dbReference type="EMBL" id="JARJCW010000002">
    <property type="protein sequence ID" value="KAJ7228952.1"/>
    <property type="molecule type" value="Genomic_DNA"/>
</dbReference>
<accession>A0AAD6YTL5</accession>
<dbReference type="GO" id="GO:0005737">
    <property type="term" value="C:cytoplasm"/>
    <property type="evidence" value="ECO:0007669"/>
    <property type="project" value="UniProtKB-SubCell"/>
</dbReference>
<feature type="compositionally biased region" description="Polar residues" evidence="7">
    <location>
        <begin position="48"/>
        <end position="57"/>
    </location>
</feature>
<feature type="compositionally biased region" description="Low complexity" evidence="7">
    <location>
        <begin position="540"/>
        <end position="552"/>
    </location>
</feature>
<comment type="subcellular location">
    <subcellularLocation>
        <location evidence="2">Cytoplasm</location>
    </subcellularLocation>
    <subcellularLocation>
        <location evidence="1">Nucleus</location>
    </subcellularLocation>
</comment>
<dbReference type="PROSITE" id="PS51475">
    <property type="entry name" value="PROTEASOME_ALPHA_2"/>
    <property type="match status" value="1"/>
</dbReference>
<keyword evidence="10" id="KW-1185">Reference proteome</keyword>
<gene>
    <name evidence="9" type="ORF">GGX14DRAFT_345076</name>
</gene>
<comment type="caution">
    <text evidence="9">The sequence shown here is derived from an EMBL/GenBank/DDBJ whole genome shotgun (WGS) entry which is preliminary data.</text>
</comment>
<feature type="compositionally biased region" description="Pro residues" evidence="7">
    <location>
        <begin position="200"/>
        <end position="212"/>
    </location>
</feature>
<feature type="region of interest" description="Disordered" evidence="7">
    <location>
        <begin position="1357"/>
        <end position="1383"/>
    </location>
</feature>
<organism evidence="9 10">
    <name type="scientific">Mycena pura</name>
    <dbReference type="NCBI Taxonomy" id="153505"/>
    <lineage>
        <taxon>Eukaryota</taxon>
        <taxon>Fungi</taxon>
        <taxon>Dikarya</taxon>
        <taxon>Basidiomycota</taxon>
        <taxon>Agaricomycotina</taxon>
        <taxon>Agaricomycetes</taxon>
        <taxon>Agaricomycetidae</taxon>
        <taxon>Agaricales</taxon>
        <taxon>Marasmiineae</taxon>
        <taxon>Mycenaceae</taxon>
        <taxon>Mycena</taxon>
    </lineage>
</organism>
<dbReference type="PROSITE" id="PS00388">
    <property type="entry name" value="PROTEASOME_ALPHA_1"/>
    <property type="match status" value="1"/>
</dbReference>
<feature type="compositionally biased region" description="Polar residues" evidence="7">
    <location>
        <begin position="785"/>
        <end position="802"/>
    </location>
</feature>
<dbReference type="InterPro" id="IPR000426">
    <property type="entry name" value="Proteasome_asu_N"/>
</dbReference>
<evidence type="ECO:0000313" key="10">
    <source>
        <dbReference type="Proteomes" id="UP001219525"/>
    </source>
</evidence>
<dbReference type="PANTHER" id="PTHR11599">
    <property type="entry name" value="PROTEASOME SUBUNIT ALPHA/BETA"/>
    <property type="match status" value="1"/>
</dbReference>
<feature type="compositionally biased region" description="Gly residues" evidence="7">
    <location>
        <begin position="223"/>
        <end position="299"/>
    </location>
</feature>
<name>A0AAD6YTL5_9AGAR</name>
<dbReference type="InterPro" id="IPR035144">
    <property type="entry name" value="Proteasome_alpha1"/>
</dbReference>
<dbReference type="GO" id="GO:0019773">
    <property type="term" value="C:proteasome core complex, alpha-subunit complex"/>
    <property type="evidence" value="ECO:0007669"/>
    <property type="project" value="UniProtKB-UniRule"/>
</dbReference>
<dbReference type="SUPFAM" id="SSF56235">
    <property type="entry name" value="N-terminal nucleophile aminohydrolases (Ntn hydrolases)"/>
    <property type="match status" value="1"/>
</dbReference>
<dbReference type="Pfam" id="PF10584">
    <property type="entry name" value="Proteasome_A_N"/>
    <property type="match status" value="1"/>
</dbReference>
<feature type="compositionally biased region" description="Basic and acidic residues" evidence="7">
    <location>
        <begin position="764"/>
        <end position="776"/>
    </location>
</feature>
<feature type="compositionally biased region" description="Low complexity" evidence="7">
    <location>
        <begin position="324"/>
        <end position="336"/>
    </location>
</feature>
<feature type="compositionally biased region" description="Pro residues" evidence="7">
    <location>
        <begin position="7"/>
        <end position="26"/>
    </location>
</feature>
<feature type="region of interest" description="Disordered" evidence="7">
    <location>
        <begin position="623"/>
        <end position="717"/>
    </location>
</feature>
<feature type="region of interest" description="Disordered" evidence="7">
    <location>
        <begin position="491"/>
        <end position="552"/>
    </location>
</feature>
<proteinExistence type="inferred from homology"/>
<dbReference type="Gene3D" id="3.60.20.10">
    <property type="entry name" value="Glutamine Phosphoribosylpyrophosphate, subunit 1, domain 1"/>
    <property type="match status" value="1"/>
</dbReference>
<feature type="region of interest" description="Disordered" evidence="7">
    <location>
        <begin position="565"/>
        <end position="593"/>
    </location>
</feature>
<feature type="compositionally biased region" description="Low complexity" evidence="7">
    <location>
        <begin position="164"/>
        <end position="174"/>
    </location>
</feature>
<dbReference type="InterPro" id="IPR001353">
    <property type="entry name" value="Proteasome_sua/b"/>
</dbReference>
<dbReference type="InterPro" id="IPR050115">
    <property type="entry name" value="Proteasome_alpha"/>
</dbReference>
<feature type="compositionally biased region" description="Basic and acidic residues" evidence="7">
    <location>
        <begin position="574"/>
        <end position="583"/>
    </location>
</feature>
<dbReference type="GO" id="GO:0005634">
    <property type="term" value="C:nucleus"/>
    <property type="evidence" value="ECO:0007669"/>
    <property type="project" value="UniProtKB-SubCell"/>
</dbReference>
<feature type="compositionally biased region" description="Low complexity" evidence="7">
    <location>
        <begin position="80"/>
        <end position="109"/>
    </location>
</feature>
<feature type="compositionally biased region" description="Pro residues" evidence="7">
    <location>
        <begin position="150"/>
        <end position="163"/>
    </location>
</feature>
<dbReference type="FunFam" id="3.60.20.10:FF:000016">
    <property type="entry name" value="Proteasome subunit alpha type-6"/>
    <property type="match status" value="1"/>
</dbReference>
<evidence type="ECO:0000313" key="9">
    <source>
        <dbReference type="EMBL" id="KAJ7228952.1"/>
    </source>
</evidence>
<feature type="region of interest" description="Disordered" evidence="7">
    <location>
        <begin position="1"/>
        <end position="375"/>
    </location>
</feature>
<dbReference type="Pfam" id="PF00227">
    <property type="entry name" value="Proteasome"/>
    <property type="match status" value="1"/>
</dbReference>
<evidence type="ECO:0000256" key="4">
    <source>
        <dbReference type="ARBA" id="ARBA00022942"/>
    </source>
</evidence>